<dbReference type="InterPro" id="IPR013926">
    <property type="entry name" value="CGI121/TPRKB"/>
</dbReference>
<evidence type="ECO:0000313" key="10">
    <source>
        <dbReference type="EMBL" id="KAK0964168.1"/>
    </source>
</evidence>
<organism evidence="11 12">
    <name type="scientific">Friedmanniomyces endolithicus</name>
    <dbReference type="NCBI Taxonomy" id="329885"/>
    <lineage>
        <taxon>Eukaryota</taxon>
        <taxon>Fungi</taxon>
        <taxon>Dikarya</taxon>
        <taxon>Ascomycota</taxon>
        <taxon>Pezizomycotina</taxon>
        <taxon>Dothideomycetes</taxon>
        <taxon>Dothideomycetidae</taxon>
        <taxon>Mycosphaerellales</taxon>
        <taxon>Teratosphaeriaceae</taxon>
        <taxon>Friedmanniomyces</taxon>
    </lineage>
</organism>
<dbReference type="Proteomes" id="UP001168146">
    <property type="component" value="Unassembled WGS sequence"/>
</dbReference>
<dbReference type="Proteomes" id="UP001175353">
    <property type="component" value="Unassembled WGS sequence"/>
</dbReference>
<evidence type="ECO:0000256" key="4">
    <source>
        <dbReference type="ARBA" id="ARBA00016009"/>
    </source>
</evidence>
<dbReference type="PANTHER" id="PTHR15840">
    <property type="entry name" value="CGI-121 FAMILY MEMBER"/>
    <property type="match status" value="1"/>
</dbReference>
<evidence type="ECO:0000256" key="3">
    <source>
        <dbReference type="ARBA" id="ARBA00015316"/>
    </source>
</evidence>
<evidence type="ECO:0000313" key="11">
    <source>
        <dbReference type="EMBL" id="TKA42916.1"/>
    </source>
</evidence>
<evidence type="ECO:0000256" key="2">
    <source>
        <dbReference type="ARBA" id="ARBA00005546"/>
    </source>
</evidence>
<dbReference type="OrthoDB" id="329139at2759"/>
<dbReference type="EMBL" id="NAJP01000021">
    <property type="protein sequence ID" value="TKA42916.1"/>
    <property type="molecule type" value="Genomic_DNA"/>
</dbReference>
<comment type="function">
    <text evidence="7">Component of the EKC/KEOPS complex that is required for the formation of a threonylcarbamoyl group on adenosine at position 37 (t(6)A37) in tRNAs that read codons beginning with adenine. The complex is probably involved in the transfer of the threonylcarbamoyl moiety of threonylcarbamoyl-AMP (TC-AMP) to the N6 group of A37. CGI121 acts as an allosteric effector that regulates the t(6)A activity of the complex. The EKC/KEOPS complex also promotes both telomere uncapping and telomere elongation. The complex is required for efficient recruitment of transcriptional coactivators. CGI121 is not required for tRNA modification.</text>
</comment>
<dbReference type="SUPFAM" id="SSF143870">
    <property type="entry name" value="PF0523-like"/>
    <property type="match status" value="1"/>
</dbReference>
<name>A0A4U0V510_9PEZI</name>
<evidence type="ECO:0000256" key="1">
    <source>
        <dbReference type="ARBA" id="ARBA00004123"/>
    </source>
</evidence>
<evidence type="ECO:0000256" key="7">
    <source>
        <dbReference type="ARBA" id="ARBA00025043"/>
    </source>
</evidence>
<evidence type="ECO:0000313" key="9">
    <source>
        <dbReference type="EMBL" id="KAK0317918.1"/>
    </source>
</evidence>
<dbReference type="InterPro" id="IPR036504">
    <property type="entry name" value="CGI121/TPRKB_sf"/>
</dbReference>
<protein>
    <recommendedName>
        <fullName evidence="4">EKC/KEOPS complex subunit CGI121</fullName>
    </recommendedName>
    <alternativeName>
        <fullName evidence="3">EKC/KEOPS complex subunit cgi121</fullName>
    </alternativeName>
</protein>
<dbReference type="PANTHER" id="PTHR15840:SF10">
    <property type="entry name" value="EKC_KEOPS COMPLEX SUBUNIT TPRKB"/>
    <property type="match status" value="1"/>
</dbReference>
<dbReference type="Proteomes" id="UP000310066">
    <property type="component" value="Unassembled WGS sequence"/>
</dbReference>
<dbReference type="GO" id="GO:0005634">
    <property type="term" value="C:nucleus"/>
    <property type="evidence" value="ECO:0007669"/>
    <property type="project" value="UniProtKB-SubCell"/>
</dbReference>
<comment type="similarity">
    <text evidence="2 8">Belongs to the CGI121/TPRKB family.</text>
</comment>
<accession>A0A4U0V510</accession>
<reference evidence="10" key="3">
    <citation type="submission" date="2023-06" db="EMBL/GenBank/DDBJ databases">
        <title>Black Yeasts Isolated from many extreme environments.</title>
        <authorList>
            <person name="Coleine C."/>
            <person name="Stajich J.E."/>
            <person name="Selbmann L."/>
        </authorList>
    </citation>
    <scope>NUCLEOTIDE SEQUENCE</scope>
    <source>
        <strain evidence="10">CCFEE 5200</strain>
    </source>
</reference>
<comment type="caution">
    <text evidence="11">The sequence shown here is derived from an EMBL/GenBank/DDBJ whole genome shotgun (WGS) entry which is preliminary data.</text>
</comment>
<dbReference type="EMBL" id="JAUJLE010000264">
    <property type="protein sequence ID" value="KAK0964168.1"/>
    <property type="molecule type" value="Genomic_DNA"/>
</dbReference>
<proteinExistence type="inferred from homology"/>
<sequence>MLQDRLKSKNVHSEIVFSLSPNNNISESFRRFGVSETTTEILAIKVGNDKMQVEEHLRKHVEGHVVPFTDELLTSVRDEARIQKAYRVERSSDQADAFIIGSMALKGS</sequence>
<reference evidence="11 12" key="1">
    <citation type="submission" date="2017-03" db="EMBL/GenBank/DDBJ databases">
        <title>Genomes of endolithic fungi from Antarctica.</title>
        <authorList>
            <person name="Coleine C."/>
            <person name="Masonjones S."/>
            <person name="Stajich J.E."/>
        </authorList>
    </citation>
    <scope>NUCLEOTIDE SEQUENCE [LARGE SCALE GENOMIC DNA]</scope>
    <source>
        <strain evidence="11 12">CCFEE 5311</strain>
    </source>
</reference>
<dbReference type="Pfam" id="PF08617">
    <property type="entry name" value="CGI-121"/>
    <property type="match status" value="1"/>
</dbReference>
<keyword evidence="13" id="KW-1185">Reference proteome</keyword>
<evidence type="ECO:0000256" key="5">
    <source>
        <dbReference type="ARBA" id="ARBA00022694"/>
    </source>
</evidence>
<reference evidence="9" key="2">
    <citation type="submission" date="2021-12" db="EMBL/GenBank/DDBJ databases">
        <title>Black yeast isolated from Biological Soil Crust.</title>
        <authorList>
            <person name="Kurbessoian T."/>
        </authorList>
    </citation>
    <scope>NUCLEOTIDE SEQUENCE</scope>
    <source>
        <strain evidence="9">CCFEE 5208</strain>
    </source>
</reference>
<evidence type="ECO:0000313" key="12">
    <source>
        <dbReference type="Proteomes" id="UP000310066"/>
    </source>
</evidence>
<evidence type="ECO:0000313" key="13">
    <source>
        <dbReference type="Proteomes" id="UP001175353"/>
    </source>
</evidence>
<keyword evidence="5" id="KW-0819">tRNA processing</keyword>
<gene>
    <name evidence="11" type="ORF">B0A54_07132</name>
    <name evidence="9" type="ORF">LTR82_011179</name>
    <name evidence="10" type="ORF">LTR91_018616</name>
</gene>
<evidence type="ECO:0000256" key="8">
    <source>
        <dbReference type="RuleBase" id="RU004398"/>
    </source>
</evidence>
<dbReference type="EMBL" id="JASUXU010000040">
    <property type="protein sequence ID" value="KAK0317918.1"/>
    <property type="molecule type" value="Genomic_DNA"/>
</dbReference>
<keyword evidence="6 8" id="KW-0539">Nucleus</keyword>
<dbReference type="GO" id="GO:0000408">
    <property type="term" value="C:EKC/KEOPS complex"/>
    <property type="evidence" value="ECO:0007669"/>
    <property type="project" value="TreeGrafter"/>
</dbReference>
<dbReference type="GO" id="GO:0005829">
    <property type="term" value="C:cytosol"/>
    <property type="evidence" value="ECO:0007669"/>
    <property type="project" value="TreeGrafter"/>
</dbReference>
<comment type="subcellular location">
    <subcellularLocation>
        <location evidence="1">Nucleus</location>
    </subcellularLocation>
</comment>
<dbReference type="AlphaFoldDB" id="A0A4U0V510"/>
<dbReference type="GO" id="GO:0002949">
    <property type="term" value="P:tRNA threonylcarbamoyladenosine modification"/>
    <property type="evidence" value="ECO:0007669"/>
    <property type="project" value="TreeGrafter"/>
</dbReference>
<dbReference type="STRING" id="329885.A0A4U0V510"/>
<evidence type="ECO:0000256" key="6">
    <source>
        <dbReference type="ARBA" id="ARBA00023242"/>
    </source>
</evidence>
<dbReference type="Gene3D" id="3.30.2380.10">
    <property type="entry name" value="CGI121/TPRKB"/>
    <property type="match status" value="1"/>
</dbReference>